<evidence type="ECO:0000256" key="1">
    <source>
        <dbReference type="ARBA" id="ARBA00022448"/>
    </source>
</evidence>
<evidence type="ECO:0000256" key="5">
    <source>
        <dbReference type="ARBA" id="ARBA00022989"/>
    </source>
</evidence>
<dbReference type="PROSITE" id="PS50929">
    <property type="entry name" value="ABC_TM1F"/>
    <property type="match status" value="1"/>
</dbReference>
<dbReference type="Proteomes" id="UP000309038">
    <property type="component" value="Unassembled WGS sequence"/>
</dbReference>
<dbReference type="AlphaFoldDB" id="A0A4S4KWV2"/>
<dbReference type="InterPro" id="IPR036640">
    <property type="entry name" value="ABC1_TM_sf"/>
</dbReference>
<dbReference type="EMBL" id="SGPJ01000022">
    <property type="protein sequence ID" value="THH01520.1"/>
    <property type="molecule type" value="Genomic_DNA"/>
</dbReference>
<organism evidence="9 10">
    <name type="scientific">Hermanssonia centrifuga</name>
    <dbReference type="NCBI Taxonomy" id="98765"/>
    <lineage>
        <taxon>Eukaryota</taxon>
        <taxon>Fungi</taxon>
        <taxon>Dikarya</taxon>
        <taxon>Basidiomycota</taxon>
        <taxon>Agaricomycotina</taxon>
        <taxon>Agaricomycetes</taxon>
        <taxon>Polyporales</taxon>
        <taxon>Meruliaceae</taxon>
        <taxon>Hermanssonia</taxon>
    </lineage>
</organism>
<evidence type="ECO:0000256" key="6">
    <source>
        <dbReference type="ARBA" id="ARBA00023136"/>
    </source>
</evidence>
<keyword evidence="6 7" id="KW-0472">Membrane</keyword>
<dbReference type="InterPro" id="IPR050173">
    <property type="entry name" value="ABC_transporter_C-like"/>
</dbReference>
<dbReference type="GO" id="GO:0016020">
    <property type="term" value="C:membrane"/>
    <property type="evidence" value="ECO:0007669"/>
    <property type="project" value="InterPro"/>
</dbReference>
<name>A0A4S4KWV2_9APHY</name>
<evidence type="ECO:0000256" key="2">
    <source>
        <dbReference type="ARBA" id="ARBA00022692"/>
    </source>
</evidence>
<evidence type="ECO:0000313" key="9">
    <source>
        <dbReference type="EMBL" id="THH01520.1"/>
    </source>
</evidence>
<protein>
    <recommendedName>
        <fullName evidence="8">ABC transmembrane type-1 domain-containing protein</fullName>
    </recommendedName>
</protein>
<dbReference type="PANTHER" id="PTHR24223:SF356">
    <property type="entry name" value="ATP-BINDING CASSETTE TRANSPORTER ABC4"/>
    <property type="match status" value="1"/>
</dbReference>
<keyword evidence="5 7" id="KW-1133">Transmembrane helix</keyword>
<keyword evidence="1" id="KW-0813">Transport</keyword>
<dbReference type="Pfam" id="PF00664">
    <property type="entry name" value="ABC_membrane"/>
    <property type="match status" value="1"/>
</dbReference>
<evidence type="ECO:0000313" key="10">
    <source>
        <dbReference type="Proteomes" id="UP000309038"/>
    </source>
</evidence>
<dbReference type="PANTHER" id="PTHR24223">
    <property type="entry name" value="ATP-BINDING CASSETTE SUB-FAMILY C"/>
    <property type="match status" value="1"/>
</dbReference>
<dbReference type="GO" id="GO:0005524">
    <property type="term" value="F:ATP binding"/>
    <property type="evidence" value="ECO:0007669"/>
    <property type="project" value="UniProtKB-KW"/>
</dbReference>
<proteinExistence type="predicted"/>
<feature type="transmembrane region" description="Helical" evidence="7">
    <location>
        <begin position="64"/>
        <end position="91"/>
    </location>
</feature>
<keyword evidence="4" id="KW-0067">ATP-binding</keyword>
<evidence type="ECO:0000259" key="8">
    <source>
        <dbReference type="PROSITE" id="PS50929"/>
    </source>
</evidence>
<keyword evidence="10" id="KW-1185">Reference proteome</keyword>
<evidence type="ECO:0000256" key="7">
    <source>
        <dbReference type="SAM" id="Phobius"/>
    </source>
</evidence>
<evidence type="ECO:0000256" key="3">
    <source>
        <dbReference type="ARBA" id="ARBA00022741"/>
    </source>
</evidence>
<comment type="caution">
    <text evidence="9">The sequence shown here is derived from an EMBL/GenBank/DDBJ whole genome shotgun (WGS) entry which is preliminary data.</text>
</comment>
<sequence length="147" mass="16644">MVTKLSHGVQVEKMKRSDARVQTVTEALGGVIRTVKLFGWEQKMSERIDTQRQEELKAVRKTKLLWVATTLLTNLVPMVAMVVTFTVYTLIMKKELTASRVFSSVAVFETLQHHFKGVANIIPVVIQAKVAIDRINDFLLKVPTYCP</sequence>
<dbReference type="GO" id="GO:0140359">
    <property type="term" value="F:ABC-type transporter activity"/>
    <property type="evidence" value="ECO:0007669"/>
    <property type="project" value="InterPro"/>
</dbReference>
<gene>
    <name evidence="9" type="ORF">EW026_g1178</name>
</gene>
<feature type="domain" description="ABC transmembrane type-1" evidence="8">
    <location>
        <begin position="1"/>
        <end position="127"/>
    </location>
</feature>
<dbReference type="InterPro" id="IPR011527">
    <property type="entry name" value="ABC1_TM_dom"/>
</dbReference>
<reference evidence="9 10" key="1">
    <citation type="submission" date="2019-02" db="EMBL/GenBank/DDBJ databases">
        <title>Genome sequencing of the rare red list fungi Phlebia centrifuga.</title>
        <authorList>
            <person name="Buettner E."/>
            <person name="Kellner H."/>
        </authorList>
    </citation>
    <scope>NUCLEOTIDE SEQUENCE [LARGE SCALE GENOMIC DNA]</scope>
    <source>
        <strain evidence="9 10">DSM 108282</strain>
    </source>
</reference>
<keyword evidence="3" id="KW-0547">Nucleotide-binding</keyword>
<evidence type="ECO:0000256" key="4">
    <source>
        <dbReference type="ARBA" id="ARBA00022840"/>
    </source>
</evidence>
<accession>A0A4S4KWV2</accession>
<keyword evidence="2 7" id="KW-0812">Transmembrane</keyword>
<dbReference type="Gene3D" id="1.20.1560.10">
    <property type="entry name" value="ABC transporter type 1, transmembrane domain"/>
    <property type="match status" value="1"/>
</dbReference>
<dbReference type="SUPFAM" id="SSF90123">
    <property type="entry name" value="ABC transporter transmembrane region"/>
    <property type="match status" value="1"/>
</dbReference>